<accession>A0ABX1J8Z8</accession>
<reference evidence="1 2" key="1">
    <citation type="submission" date="2020-04" db="EMBL/GenBank/DDBJ databases">
        <title>Novel species.</title>
        <authorList>
            <person name="Teo W.F.A."/>
            <person name="Lipun K."/>
            <person name="Srisuk N."/>
            <person name="Duangmal K."/>
        </authorList>
    </citation>
    <scope>NUCLEOTIDE SEQUENCE [LARGE SCALE GENOMIC DNA]</scope>
    <source>
        <strain evidence="1 2">K13G38</strain>
    </source>
</reference>
<proteinExistence type="predicted"/>
<protein>
    <recommendedName>
        <fullName evidence="3">Ferredoxin</fullName>
    </recommendedName>
</protein>
<evidence type="ECO:0008006" key="3">
    <source>
        <dbReference type="Google" id="ProtNLM"/>
    </source>
</evidence>
<sequence>MVDENLFPLDEDGYTTVPVEGVDVPAGKEETAKLGVDACPLQALKLD</sequence>
<comment type="caution">
    <text evidence="1">The sequence shown here is derived from an EMBL/GenBank/DDBJ whole genome shotgun (WGS) entry which is preliminary data.</text>
</comment>
<gene>
    <name evidence="1" type="ORF">HFP15_25645</name>
</gene>
<name>A0ABX1J8Z8_9PSEU</name>
<dbReference type="EMBL" id="JAAXLS010000021">
    <property type="protein sequence ID" value="NKQ56267.1"/>
    <property type="molecule type" value="Genomic_DNA"/>
</dbReference>
<dbReference type="Pfam" id="PF13459">
    <property type="entry name" value="Fer4_15"/>
    <property type="match status" value="1"/>
</dbReference>
<evidence type="ECO:0000313" key="1">
    <source>
        <dbReference type="EMBL" id="NKQ56267.1"/>
    </source>
</evidence>
<keyword evidence="2" id="KW-1185">Reference proteome</keyword>
<dbReference type="Gene3D" id="3.30.70.20">
    <property type="match status" value="1"/>
</dbReference>
<dbReference type="Proteomes" id="UP000715441">
    <property type="component" value="Unassembled WGS sequence"/>
</dbReference>
<evidence type="ECO:0000313" key="2">
    <source>
        <dbReference type="Proteomes" id="UP000715441"/>
    </source>
</evidence>
<organism evidence="1 2">
    <name type="scientific">Amycolatopsis acididurans</name>
    <dbReference type="NCBI Taxonomy" id="2724524"/>
    <lineage>
        <taxon>Bacteria</taxon>
        <taxon>Bacillati</taxon>
        <taxon>Actinomycetota</taxon>
        <taxon>Actinomycetes</taxon>
        <taxon>Pseudonocardiales</taxon>
        <taxon>Pseudonocardiaceae</taxon>
        <taxon>Amycolatopsis</taxon>
    </lineage>
</organism>